<organism evidence="1 2">
    <name type="scientific">Obba rivulosa</name>
    <dbReference type="NCBI Taxonomy" id="1052685"/>
    <lineage>
        <taxon>Eukaryota</taxon>
        <taxon>Fungi</taxon>
        <taxon>Dikarya</taxon>
        <taxon>Basidiomycota</taxon>
        <taxon>Agaricomycotina</taxon>
        <taxon>Agaricomycetes</taxon>
        <taxon>Polyporales</taxon>
        <taxon>Gelatoporiaceae</taxon>
        <taxon>Obba</taxon>
    </lineage>
</organism>
<feature type="non-terminal residue" evidence="1">
    <location>
        <position position="1"/>
    </location>
</feature>
<dbReference type="InterPro" id="IPR038737">
    <property type="entry name" value="SF3b_su1-like"/>
</dbReference>
<evidence type="ECO:0000313" key="1">
    <source>
        <dbReference type="EMBL" id="OCH83667.1"/>
    </source>
</evidence>
<gene>
    <name evidence="1" type="ORF">OBBRIDRAFT_701410</name>
</gene>
<dbReference type="Proteomes" id="UP000250043">
    <property type="component" value="Unassembled WGS sequence"/>
</dbReference>
<feature type="non-terminal residue" evidence="1">
    <location>
        <position position="64"/>
    </location>
</feature>
<keyword evidence="2" id="KW-1185">Reference proteome</keyword>
<name>A0A8E2DEG7_9APHY</name>
<dbReference type="GO" id="GO:0003729">
    <property type="term" value="F:mRNA binding"/>
    <property type="evidence" value="ECO:0007669"/>
    <property type="project" value="InterPro"/>
</dbReference>
<dbReference type="EMBL" id="KV722880">
    <property type="protein sequence ID" value="OCH83667.1"/>
    <property type="molecule type" value="Genomic_DNA"/>
</dbReference>
<dbReference type="AlphaFoldDB" id="A0A8E2DEG7"/>
<evidence type="ECO:0000313" key="2">
    <source>
        <dbReference type="Proteomes" id="UP000250043"/>
    </source>
</evidence>
<protein>
    <submittedName>
        <fullName evidence="1">Uncharacterized protein</fullName>
    </submittedName>
</protein>
<accession>A0A8E2DEG7</accession>
<reference evidence="1 2" key="1">
    <citation type="submission" date="2016-07" db="EMBL/GenBank/DDBJ databases">
        <title>Draft genome of the white-rot fungus Obba rivulosa 3A-2.</title>
        <authorList>
            <consortium name="DOE Joint Genome Institute"/>
            <person name="Miettinen O."/>
            <person name="Riley R."/>
            <person name="Acob R."/>
            <person name="Barry K."/>
            <person name="Cullen D."/>
            <person name="De Vries R."/>
            <person name="Hainaut M."/>
            <person name="Hatakka A."/>
            <person name="Henrissat B."/>
            <person name="Hilden K."/>
            <person name="Kuo R."/>
            <person name="Labutti K."/>
            <person name="Lipzen A."/>
            <person name="Makela M.R."/>
            <person name="Sandor L."/>
            <person name="Spatafora J.W."/>
            <person name="Grigoriev I.V."/>
            <person name="Hibbett D.S."/>
        </authorList>
    </citation>
    <scope>NUCLEOTIDE SEQUENCE [LARGE SCALE GENOMIC DNA]</scope>
    <source>
        <strain evidence="1 2">3A-2</strain>
    </source>
</reference>
<dbReference type="GO" id="GO:0000245">
    <property type="term" value="P:spliceosomal complex assembly"/>
    <property type="evidence" value="ECO:0007669"/>
    <property type="project" value="InterPro"/>
</dbReference>
<proteinExistence type="predicted"/>
<dbReference type="PANTHER" id="PTHR12097">
    <property type="entry name" value="SPLICING FACTOR 3B, SUBUNIT 1-RELATED"/>
    <property type="match status" value="1"/>
</dbReference>
<dbReference type="OrthoDB" id="438939at2759"/>
<sequence>PDINHADKHVRNTTARAFSTVASALGIPSLLPFFKAAVYRSKKTWQAHHTGIRIVQQIAIMMDC</sequence>